<evidence type="ECO:0000259" key="2">
    <source>
        <dbReference type="Pfam" id="PF13460"/>
    </source>
</evidence>
<evidence type="ECO:0000313" key="3">
    <source>
        <dbReference type="EMBL" id="KAF2184864.1"/>
    </source>
</evidence>
<feature type="domain" description="NAD(P)-binding" evidence="2">
    <location>
        <begin position="10"/>
        <end position="196"/>
    </location>
</feature>
<dbReference type="InterPro" id="IPR016040">
    <property type="entry name" value="NAD(P)-bd_dom"/>
</dbReference>
<dbReference type="PANTHER" id="PTHR43355:SF2">
    <property type="entry name" value="FLAVIN REDUCTASE (NADPH)"/>
    <property type="match status" value="1"/>
</dbReference>
<dbReference type="GO" id="GO:0004074">
    <property type="term" value="F:biliverdin reductase [NAD(P)H] activity"/>
    <property type="evidence" value="ECO:0007669"/>
    <property type="project" value="TreeGrafter"/>
</dbReference>
<dbReference type="SUPFAM" id="SSF51735">
    <property type="entry name" value="NAD(P)-binding Rossmann-fold domains"/>
    <property type="match status" value="1"/>
</dbReference>
<dbReference type="PANTHER" id="PTHR43355">
    <property type="entry name" value="FLAVIN REDUCTASE (NADPH)"/>
    <property type="match status" value="1"/>
</dbReference>
<evidence type="ECO:0000313" key="4">
    <source>
        <dbReference type="Proteomes" id="UP000800200"/>
    </source>
</evidence>
<dbReference type="Proteomes" id="UP000800200">
    <property type="component" value="Unassembled WGS sequence"/>
</dbReference>
<organism evidence="3 4">
    <name type="scientific">Zopfia rhizophila CBS 207.26</name>
    <dbReference type="NCBI Taxonomy" id="1314779"/>
    <lineage>
        <taxon>Eukaryota</taxon>
        <taxon>Fungi</taxon>
        <taxon>Dikarya</taxon>
        <taxon>Ascomycota</taxon>
        <taxon>Pezizomycotina</taxon>
        <taxon>Dothideomycetes</taxon>
        <taxon>Dothideomycetes incertae sedis</taxon>
        <taxon>Zopfiaceae</taxon>
        <taxon>Zopfia</taxon>
    </lineage>
</organism>
<dbReference type="InterPro" id="IPR051606">
    <property type="entry name" value="Polyketide_Oxido-like"/>
</dbReference>
<reference evidence="3" key="1">
    <citation type="journal article" date="2020" name="Stud. Mycol.">
        <title>101 Dothideomycetes genomes: a test case for predicting lifestyles and emergence of pathogens.</title>
        <authorList>
            <person name="Haridas S."/>
            <person name="Albert R."/>
            <person name="Binder M."/>
            <person name="Bloem J."/>
            <person name="Labutti K."/>
            <person name="Salamov A."/>
            <person name="Andreopoulos B."/>
            <person name="Baker S."/>
            <person name="Barry K."/>
            <person name="Bills G."/>
            <person name="Bluhm B."/>
            <person name="Cannon C."/>
            <person name="Castanera R."/>
            <person name="Culley D."/>
            <person name="Daum C."/>
            <person name="Ezra D."/>
            <person name="Gonzalez J."/>
            <person name="Henrissat B."/>
            <person name="Kuo A."/>
            <person name="Liang C."/>
            <person name="Lipzen A."/>
            <person name="Lutzoni F."/>
            <person name="Magnuson J."/>
            <person name="Mondo S."/>
            <person name="Nolan M."/>
            <person name="Ohm R."/>
            <person name="Pangilinan J."/>
            <person name="Park H.-J."/>
            <person name="Ramirez L."/>
            <person name="Alfaro M."/>
            <person name="Sun H."/>
            <person name="Tritt A."/>
            <person name="Yoshinaga Y."/>
            <person name="Zwiers L.-H."/>
            <person name="Turgeon B."/>
            <person name="Goodwin S."/>
            <person name="Spatafora J."/>
            <person name="Crous P."/>
            <person name="Grigoriev I."/>
        </authorList>
    </citation>
    <scope>NUCLEOTIDE SEQUENCE</scope>
    <source>
        <strain evidence="3">CBS 207.26</strain>
    </source>
</reference>
<proteinExistence type="inferred from homology"/>
<evidence type="ECO:0000256" key="1">
    <source>
        <dbReference type="ARBA" id="ARBA00038376"/>
    </source>
</evidence>
<dbReference type="EMBL" id="ML994636">
    <property type="protein sequence ID" value="KAF2184864.1"/>
    <property type="molecule type" value="Genomic_DNA"/>
</dbReference>
<dbReference type="InterPro" id="IPR036291">
    <property type="entry name" value="NAD(P)-bd_dom_sf"/>
</dbReference>
<protein>
    <submittedName>
        <fullName evidence="3">NAD(P)-binding protein</fullName>
    </submittedName>
</protein>
<dbReference type="OrthoDB" id="10254221at2759"/>
<dbReference type="AlphaFoldDB" id="A0A6A6DZ74"/>
<dbReference type="Gene3D" id="3.40.50.720">
    <property type="entry name" value="NAD(P)-binding Rossmann-like Domain"/>
    <property type="match status" value="1"/>
</dbReference>
<keyword evidence="4" id="KW-1185">Reference proteome</keyword>
<dbReference type="GO" id="GO:0042602">
    <property type="term" value="F:riboflavin reductase (NADPH) activity"/>
    <property type="evidence" value="ECO:0007669"/>
    <property type="project" value="TreeGrafter"/>
</dbReference>
<name>A0A6A6DZ74_9PEZI</name>
<dbReference type="Pfam" id="PF13460">
    <property type="entry name" value="NAD_binding_10"/>
    <property type="match status" value="1"/>
</dbReference>
<gene>
    <name evidence="3" type="ORF">K469DRAFT_727065</name>
</gene>
<sequence length="210" mass="22559">MPKQHILVLGATGPSGLLFCEAALQAGHALTLFVRNASKVPQTVTEGGKVNIIEGALTQEDRLQAAAECGATVFVSFAGPGYGHQGTPLTDGYKRLIPLLSQNRFERAIVLLTASWIAPEDNVALKWKLIAGMVRMFAGNAYADINGIGNYTMFRVPFLSDAGPAEVHSAYLGSPNIGLKLSRSSMVQWVLREIDEARWTGKAPCLSNCE</sequence>
<accession>A0A6A6DZ74</accession>
<comment type="similarity">
    <text evidence="1">Belongs to the avfA family.</text>
</comment>